<sequence length="971" mass="110069">MAEIPDIILKNSDQRSLSPKAVAFQVATMAGISLVTVLAFNFLRPNNKIVYEPKVKYHVGDKEPPKISDSLFGWLPPLIHTKEPELLEKVGPDAVTYLRFLKMIRWMFTAISILCCGILIPINIYYNINVSKKPSQNILLLLTIRDVRGVWLWAHVAMTYIITFVVFAFIYVHWNAMVRMRGVWFRSSEYMNSFYARTLMIRGVPKKFQSDEGIRAIFQSMQIPYPTTSVHIGRRVGNLPDLIERHNDTVGELEHVLVAYLKDGKLGRKRPTVRLGGGCGGKKVDAIDYYTKKLQVTEKAVEDCRRQIDDRKPENYGFASMGAVPYAHIVANMLKDKKSKGTDVMLAPNPKDIIWSNLNLSASELAGKKTMGWVYLILVASFNTIPLFILSIFANLSSLTSVVHFLDEWNTASPKTFTYVSGVLPPAVSALFGYLLPHVFRWLSKYQGATTHSRLDRAVIARYYGFLVISQLIIFTLIGVIFISIKNIVEAVGKKSAKDIFNSLNTLPKTINAAYIDQSPYWLTYFPFRGFLAIFDLAQIVNLIWITVKKNLFGRTPREIRDWTQPPEFEYAIYYSNILFMSTVAMVFAPLAPLVAVAGAVVFWVSSWVYKYQLMFVYVSRVETGGRLWNVVINRLLAGIILMQALMCLTIGLQLGFRTFYWVATLPPIVLVLVFKAFIDRRFLDEFKYHIPSQDELAQAKVHSQRSDNNRNRLEKRFGHPALNSELFTPMVHANMAHLLPQVYNGKIESDKTRLGEYGGQKVEARFVQGIRIAAIDQHDLEYDPVLYQRDRGEDNWDNQSISSANLLSERGASPAPTVVGIRQSHLDKYLNIGQPSEYEMSKLGPTESDKLPLLDPNLNVSMYDQRLNVSNPSFLPSPVGTPYMPYNQETPYREAPTHRLGQISRGPSAYTHPDEPARSTTPGYPPMSRRVSDHDGSWGPQQPQFFDPNQQGRGQPSSEQNMAGRGAWRG</sequence>
<dbReference type="Proteomes" id="UP000886501">
    <property type="component" value="Unassembled WGS sequence"/>
</dbReference>
<reference evidence="1" key="2">
    <citation type="journal article" date="2020" name="Nat. Commun.">
        <title>Large-scale genome sequencing of mycorrhizal fungi provides insights into the early evolution of symbiotic traits.</title>
        <authorList>
            <person name="Miyauchi S."/>
            <person name="Kiss E."/>
            <person name="Kuo A."/>
            <person name="Drula E."/>
            <person name="Kohler A."/>
            <person name="Sanchez-Garcia M."/>
            <person name="Morin E."/>
            <person name="Andreopoulos B."/>
            <person name="Barry K.W."/>
            <person name="Bonito G."/>
            <person name="Buee M."/>
            <person name="Carver A."/>
            <person name="Chen C."/>
            <person name="Cichocki N."/>
            <person name="Clum A."/>
            <person name="Culley D."/>
            <person name="Crous P.W."/>
            <person name="Fauchery L."/>
            <person name="Girlanda M."/>
            <person name="Hayes R.D."/>
            <person name="Keri Z."/>
            <person name="LaButti K."/>
            <person name="Lipzen A."/>
            <person name="Lombard V."/>
            <person name="Magnuson J."/>
            <person name="Maillard F."/>
            <person name="Murat C."/>
            <person name="Nolan M."/>
            <person name="Ohm R.A."/>
            <person name="Pangilinan J."/>
            <person name="Pereira M.F."/>
            <person name="Perotto S."/>
            <person name="Peter M."/>
            <person name="Pfister S."/>
            <person name="Riley R."/>
            <person name="Sitrit Y."/>
            <person name="Stielow J.B."/>
            <person name="Szollosi G."/>
            <person name="Zifcakova L."/>
            <person name="Stursova M."/>
            <person name="Spatafora J.W."/>
            <person name="Tedersoo L."/>
            <person name="Vaario L.M."/>
            <person name="Yamada A."/>
            <person name="Yan M."/>
            <person name="Wang P."/>
            <person name="Xu J."/>
            <person name="Bruns T."/>
            <person name="Baldrian P."/>
            <person name="Vilgalys R."/>
            <person name="Dunand C."/>
            <person name="Henrissat B."/>
            <person name="Grigoriev I.V."/>
            <person name="Hibbett D."/>
            <person name="Nagy L.G."/>
            <person name="Martin F.M."/>
        </authorList>
    </citation>
    <scope>NUCLEOTIDE SEQUENCE</scope>
    <source>
        <strain evidence="1">P2</strain>
    </source>
</reference>
<organism evidence="1 2">
    <name type="scientific">Thelephora ganbajun</name>
    <name type="common">Ganba fungus</name>
    <dbReference type="NCBI Taxonomy" id="370292"/>
    <lineage>
        <taxon>Eukaryota</taxon>
        <taxon>Fungi</taxon>
        <taxon>Dikarya</taxon>
        <taxon>Basidiomycota</taxon>
        <taxon>Agaricomycotina</taxon>
        <taxon>Agaricomycetes</taxon>
        <taxon>Thelephorales</taxon>
        <taxon>Thelephoraceae</taxon>
        <taxon>Thelephora</taxon>
    </lineage>
</organism>
<evidence type="ECO:0000313" key="1">
    <source>
        <dbReference type="EMBL" id="KAF9650988.1"/>
    </source>
</evidence>
<gene>
    <name evidence="1" type="ORF">BDM02DRAFT_3179004</name>
</gene>
<reference evidence="1" key="1">
    <citation type="submission" date="2019-10" db="EMBL/GenBank/DDBJ databases">
        <authorList>
            <consortium name="DOE Joint Genome Institute"/>
            <person name="Kuo A."/>
            <person name="Miyauchi S."/>
            <person name="Kiss E."/>
            <person name="Drula E."/>
            <person name="Kohler A."/>
            <person name="Sanchez-Garcia M."/>
            <person name="Andreopoulos B."/>
            <person name="Barry K.W."/>
            <person name="Bonito G."/>
            <person name="Buee M."/>
            <person name="Carver A."/>
            <person name="Chen C."/>
            <person name="Cichocki N."/>
            <person name="Clum A."/>
            <person name="Culley D."/>
            <person name="Crous P.W."/>
            <person name="Fauchery L."/>
            <person name="Girlanda M."/>
            <person name="Hayes R."/>
            <person name="Keri Z."/>
            <person name="Labutti K."/>
            <person name="Lipzen A."/>
            <person name="Lombard V."/>
            <person name="Magnuson J."/>
            <person name="Maillard F."/>
            <person name="Morin E."/>
            <person name="Murat C."/>
            <person name="Nolan M."/>
            <person name="Ohm R."/>
            <person name="Pangilinan J."/>
            <person name="Pereira M."/>
            <person name="Perotto S."/>
            <person name="Peter M."/>
            <person name="Riley R."/>
            <person name="Sitrit Y."/>
            <person name="Stielow B."/>
            <person name="Szollosi G."/>
            <person name="Zifcakova L."/>
            <person name="Stursova M."/>
            <person name="Spatafora J.W."/>
            <person name="Tedersoo L."/>
            <person name="Vaario L.-M."/>
            <person name="Yamada A."/>
            <person name="Yan M."/>
            <person name="Wang P."/>
            <person name="Xu J."/>
            <person name="Bruns T."/>
            <person name="Baldrian P."/>
            <person name="Vilgalys R."/>
            <person name="Henrissat B."/>
            <person name="Grigoriev I.V."/>
            <person name="Hibbett D."/>
            <person name="Nagy L.G."/>
            <person name="Martin F.M."/>
        </authorList>
    </citation>
    <scope>NUCLEOTIDE SEQUENCE</scope>
    <source>
        <strain evidence="1">P2</strain>
    </source>
</reference>
<dbReference type="EMBL" id="MU117979">
    <property type="protein sequence ID" value="KAF9650988.1"/>
    <property type="molecule type" value="Genomic_DNA"/>
</dbReference>
<evidence type="ECO:0000313" key="2">
    <source>
        <dbReference type="Proteomes" id="UP000886501"/>
    </source>
</evidence>
<protein>
    <submittedName>
        <fullName evidence="1">DUF221-domain-containing protein</fullName>
    </submittedName>
</protein>
<keyword evidence="2" id="KW-1185">Reference proteome</keyword>
<name>A0ACB6ZNH1_THEGA</name>
<accession>A0ACB6ZNH1</accession>
<comment type="caution">
    <text evidence="1">The sequence shown here is derived from an EMBL/GenBank/DDBJ whole genome shotgun (WGS) entry which is preliminary data.</text>
</comment>
<proteinExistence type="predicted"/>